<dbReference type="EMBL" id="SHKY01000001">
    <property type="protein sequence ID" value="RZU54055.1"/>
    <property type="molecule type" value="Genomic_DNA"/>
</dbReference>
<keyword evidence="2" id="KW-1185">Reference proteome</keyword>
<reference evidence="1 2" key="1">
    <citation type="submission" date="2019-02" db="EMBL/GenBank/DDBJ databases">
        <title>Sequencing the genomes of 1000 actinobacteria strains.</title>
        <authorList>
            <person name="Klenk H.-P."/>
        </authorList>
    </citation>
    <scope>NUCLEOTIDE SEQUENCE [LARGE SCALE GENOMIC DNA]</scope>
    <source>
        <strain evidence="1 2">DSM 45162</strain>
    </source>
</reference>
<organism evidence="1 2">
    <name type="scientific">Krasilnikovia cinnamomea</name>
    <dbReference type="NCBI Taxonomy" id="349313"/>
    <lineage>
        <taxon>Bacteria</taxon>
        <taxon>Bacillati</taxon>
        <taxon>Actinomycetota</taxon>
        <taxon>Actinomycetes</taxon>
        <taxon>Micromonosporales</taxon>
        <taxon>Micromonosporaceae</taxon>
        <taxon>Krasilnikovia</taxon>
    </lineage>
</organism>
<proteinExistence type="predicted"/>
<accession>A0A4Q7ZU15</accession>
<protein>
    <submittedName>
        <fullName evidence="1">Uncharacterized protein</fullName>
    </submittedName>
</protein>
<name>A0A4Q7ZU15_9ACTN</name>
<gene>
    <name evidence="1" type="ORF">EV385_5992</name>
</gene>
<evidence type="ECO:0000313" key="1">
    <source>
        <dbReference type="EMBL" id="RZU54055.1"/>
    </source>
</evidence>
<sequence length="30" mass="3446">MRALADLRDDDRAALADLLRRLNHALENRA</sequence>
<dbReference type="AlphaFoldDB" id="A0A4Q7ZU15"/>
<evidence type="ECO:0000313" key="2">
    <source>
        <dbReference type="Proteomes" id="UP000292564"/>
    </source>
</evidence>
<dbReference type="Proteomes" id="UP000292564">
    <property type="component" value="Unassembled WGS sequence"/>
</dbReference>
<comment type="caution">
    <text evidence="1">The sequence shown here is derived from an EMBL/GenBank/DDBJ whole genome shotgun (WGS) entry which is preliminary data.</text>
</comment>